<dbReference type="Proteomes" id="UP000315303">
    <property type="component" value="Unassembled WGS sequence"/>
</dbReference>
<proteinExistence type="predicted"/>
<dbReference type="NCBIfam" id="TIGR00254">
    <property type="entry name" value="GGDEF"/>
    <property type="match status" value="1"/>
</dbReference>
<evidence type="ECO:0000259" key="3">
    <source>
        <dbReference type="PROSITE" id="PS50887"/>
    </source>
</evidence>
<keyword evidence="5" id="KW-1185">Reference proteome</keyword>
<evidence type="ECO:0000256" key="1">
    <source>
        <dbReference type="ARBA" id="ARBA00001946"/>
    </source>
</evidence>
<dbReference type="Gene3D" id="3.30.70.270">
    <property type="match status" value="1"/>
</dbReference>
<dbReference type="AlphaFoldDB" id="A0A502L1S3"/>
<dbReference type="InterPro" id="IPR029016">
    <property type="entry name" value="GAF-like_dom_sf"/>
</dbReference>
<feature type="coiled-coil region" evidence="2">
    <location>
        <begin position="175"/>
        <end position="220"/>
    </location>
</feature>
<reference evidence="4 5" key="1">
    <citation type="submission" date="2019-01" db="EMBL/GenBank/DDBJ databases">
        <title>Litorilituus lipolytica sp. nov., isolated from intertidal sand of the Yellow Sea in China.</title>
        <authorList>
            <person name="Liu A."/>
        </authorList>
    </citation>
    <scope>NUCLEOTIDE SEQUENCE [LARGE SCALE GENOMIC DNA]</scope>
    <source>
        <strain evidence="4 5">RZ04</strain>
    </source>
</reference>
<comment type="caution">
    <text evidence="4">The sequence shown here is derived from an EMBL/GenBank/DDBJ whole genome shotgun (WGS) entry which is preliminary data.</text>
</comment>
<gene>
    <name evidence="4" type="ORF">EPA86_04550</name>
</gene>
<dbReference type="RefSeq" id="WP_140602228.1">
    <property type="nucleotide sequence ID" value="NZ_SAWY01000007.1"/>
</dbReference>
<dbReference type="CDD" id="cd01949">
    <property type="entry name" value="GGDEF"/>
    <property type="match status" value="1"/>
</dbReference>
<dbReference type="PROSITE" id="PS50887">
    <property type="entry name" value="GGDEF"/>
    <property type="match status" value="1"/>
</dbReference>
<feature type="domain" description="GGDEF" evidence="3">
    <location>
        <begin position="258"/>
        <end position="391"/>
    </location>
</feature>
<dbReference type="InterPro" id="IPR052163">
    <property type="entry name" value="DGC-Regulatory_Protein"/>
</dbReference>
<sequence>MVDDSQSSTVAFMREIFAYLGTSKSTFNLLSSIHQSLKEVLYAENFYVVLVSASTRYVTFPYYQDVIDDISTDDLNLVPLEKLFKTLTMYAIKKKQVVCLTRDEIEILGEQGEVCVLGTIPEQWLCFPLIHQGEFLGDFVIQSYRSSKEYSQQDIDVLNLISHVIAAALFLFKQNAELTDTLSQLQQHKDQLEEKIQSRTSELEHTLISLQDEIEKSKELEERLKFLAFHDNLTELYNRQYFLEQMENLASKSKREPIHAVVAFLDLDGFKPINDTFGHACGDYVLKTTAQRLLSCFRRHDIVARFGGDEFVILLNNAISNESLVAILTRVVEVISQVIHYQENSVKIGVSIGVAQHFNGVINPSQLLERADFSLYQAKEKGKGCFVFNSSVA</sequence>
<accession>A0A502L1S3</accession>
<evidence type="ECO:0000313" key="4">
    <source>
        <dbReference type="EMBL" id="TPH17822.1"/>
    </source>
</evidence>
<dbReference type="OrthoDB" id="766410at2"/>
<dbReference type="Gene3D" id="3.30.450.40">
    <property type="match status" value="1"/>
</dbReference>
<name>A0A502L1S3_9GAMM</name>
<evidence type="ECO:0000313" key="5">
    <source>
        <dbReference type="Proteomes" id="UP000315303"/>
    </source>
</evidence>
<dbReference type="EMBL" id="SAWY01000007">
    <property type="protein sequence ID" value="TPH17822.1"/>
    <property type="molecule type" value="Genomic_DNA"/>
</dbReference>
<comment type="cofactor">
    <cofactor evidence="1">
        <name>Mg(2+)</name>
        <dbReference type="ChEBI" id="CHEBI:18420"/>
    </cofactor>
</comment>
<dbReference type="InterPro" id="IPR043128">
    <property type="entry name" value="Rev_trsase/Diguanyl_cyclase"/>
</dbReference>
<dbReference type="PANTHER" id="PTHR46663:SF2">
    <property type="entry name" value="GGDEF DOMAIN-CONTAINING PROTEIN"/>
    <property type="match status" value="1"/>
</dbReference>
<protein>
    <submittedName>
        <fullName evidence="4">Diguanylate cyclase</fullName>
    </submittedName>
</protein>
<dbReference type="SUPFAM" id="SSF55073">
    <property type="entry name" value="Nucleotide cyclase"/>
    <property type="match status" value="1"/>
</dbReference>
<dbReference type="Pfam" id="PF00990">
    <property type="entry name" value="GGDEF"/>
    <property type="match status" value="1"/>
</dbReference>
<keyword evidence="2" id="KW-0175">Coiled coil</keyword>
<dbReference type="FunFam" id="3.30.70.270:FF:000001">
    <property type="entry name" value="Diguanylate cyclase domain protein"/>
    <property type="match status" value="1"/>
</dbReference>
<dbReference type="SMART" id="SM00267">
    <property type="entry name" value="GGDEF"/>
    <property type="match status" value="1"/>
</dbReference>
<dbReference type="PANTHER" id="PTHR46663">
    <property type="entry name" value="DIGUANYLATE CYCLASE DGCT-RELATED"/>
    <property type="match status" value="1"/>
</dbReference>
<dbReference type="InterPro" id="IPR029787">
    <property type="entry name" value="Nucleotide_cyclase"/>
</dbReference>
<dbReference type="SUPFAM" id="SSF55781">
    <property type="entry name" value="GAF domain-like"/>
    <property type="match status" value="1"/>
</dbReference>
<organism evidence="4 5">
    <name type="scientific">Litorilituus lipolyticus</name>
    <dbReference type="NCBI Taxonomy" id="2491017"/>
    <lineage>
        <taxon>Bacteria</taxon>
        <taxon>Pseudomonadati</taxon>
        <taxon>Pseudomonadota</taxon>
        <taxon>Gammaproteobacteria</taxon>
        <taxon>Alteromonadales</taxon>
        <taxon>Colwelliaceae</taxon>
        <taxon>Litorilituus</taxon>
    </lineage>
</organism>
<evidence type="ECO:0000256" key="2">
    <source>
        <dbReference type="SAM" id="Coils"/>
    </source>
</evidence>
<dbReference type="GO" id="GO:0003824">
    <property type="term" value="F:catalytic activity"/>
    <property type="evidence" value="ECO:0007669"/>
    <property type="project" value="UniProtKB-ARBA"/>
</dbReference>
<dbReference type="InterPro" id="IPR000160">
    <property type="entry name" value="GGDEF_dom"/>
</dbReference>